<protein>
    <submittedName>
        <fullName evidence="2">MarR family transcriptional regulator</fullName>
    </submittedName>
</protein>
<evidence type="ECO:0000313" key="3">
    <source>
        <dbReference type="Proteomes" id="UP000761380"/>
    </source>
</evidence>
<dbReference type="Pfam" id="PF12802">
    <property type="entry name" value="MarR_2"/>
    <property type="match status" value="1"/>
</dbReference>
<evidence type="ECO:0000259" key="1">
    <source>
        <dbReference type="Pfam" id="PF12802"/>
    </source>
</evidence>
<reference evidence="2" key="1">
    <citation type="submission" date="2019-04" db="EMBL/GenBank/DDBJ databases">
        <title>Evolution of Biomass-Degrading Anaerobic Consortia Revealed by Metagenomics.</title>
        <authorList>
            <person name="Peng X."/>
        </authorList>
    </citation>
    <scope>NUCLEOTIDE SEQUENCE</scope>
    <source>
        <strain evidence="2">SIG240</strain>
    </source>
</reference>
<dbReference type="InterPro" id="IPR000835">
    <property type="entry name" value="HTH_MarR-typ"/>
</dbReference>
<dbReference type="SUPFAM" id="SSF46785">
    <property type="entry name" value="Winged helix' DNA-binding domain"/>
    <property type="match status" value="1"/>
</dbReference>
<dbReference type="Gene3D" id="1.10.10.10">
    <property type="entry name" value="Winged helix-like DNA-binding domain superfamily/Winged helix DNA-binding domain"/>
    <property type="match status" value="1"/>
</dbReference>
<proteinExistence type="predicted"/>
<accession>A0A927WQW3</accession>
<comment type="caution">
    <text evidence="2">The sequence shown here is derived from an EMBL/GenBank/DDBJ whole genome shotgun (WGS) entry which is preliminary data.</text>
</comment>
<dbReference type="AlphaFoldDB" id="A0A927WQW3"/>
<dbReference type="InterPro" id="IPR036390">
    <property type="entry name" value="WH_DNA-bd_sf"/>
</dbReference>
<name>A0A927WQW3_SELRU</name>
<organism evidence="2 3">
    <name type="scientific">Selenomonas ruminantium</name>
    <dbReference type="NCBI Taxonomy" id="971"/>
    <lineage>
        <taxon>Bacteria</taxon>
        <taxon>Bacillati</taxon>
        <taxon>Bacillota</taxon>
        <taxon>Negativicutes</taxon>
        <taxon>Selenomonadales</taxon>
        <taxon>Selenomonadaceae</taxon>
        <taxon>Selenomonas</taxon>
    </lineage>
</organism>
<gene>
    <name evidence="2" type="ORF">E7201_06755</name>
</gene>
<dbReference type="EMBL" id="SVBY01000041">
    <property type="protein sequence ID" value="MBE6092851.1"/>
    <property type="molecule type" value="Genomic_DNA"/>
</dbReference>
<feature type="domain" description="HTH marR-type" evidence="1">
    <location>
        <begin position="21"/>
        <end position="72"/>
    </location>
</feature>
<sequence length="304" mass="34211">MRELFDKDELTTFAKALSSDMRVNILLYVAQNPGIGLKELADHFAVSRAAITQNIKILSAAGLIELGQSDNDSTARKGCFVPEDRFLLDFHRQILTQKIYTTEIPIGQYSNCSITPTCGIATVQELIGKEDEPVYFDDPRRFAAGILWFSIGFVEYRLPNYLQKGQKLTELQLSFEVSSEAPGIAENWPSDLIFSLNDVEIGSWTSPGDYGEVHGRFTPSWWDPNWNQYGLLKLLSINEHGTYMDGRMISPQNIRSLNLDHESELRFRLSAPADAVNTGGCTLFGRGFGNYNQGLKFNIIYTEE</sequence>
<dbReference type="CDD" id="cd00090">
    <property type="entry name" value="HTH_ARSR"/>
    <property type="match status" value="1"/>
</dbReference>
<dbReference type="InterPro" id="IPR036388">
    <property type="entry name" value="WH-like_DNA-bd_sf"/>
</dbReference>
<dbReference type="InterPro" id="IPR011991">
    <property type="entry name" value="ArsR-like_HTH"/>
</dbReference>
<dbReference type="Proteomes" id="UP000761380">
    <property type="component" value="Unassembled WGS sequence"/>
</dbReference>
<evidence type="ECO:0000313" key="2">
    <source>
        <dbReference type="EMBL" id="MBE6092851.1"/>
    </source>
</evidence>
<dbReference type="GO" id="GO:0003700">
    <property type="term" value="F:DNA-binding transcription factor activity"/>
    <property type="evidence" value="ECO:0007669"/>
    <property type="project" value="InterPro"/>
</dbReference>